<evidence type="ECO:0000256" key="1">
    <source>
        <dbReference type="SAM" id="MobiDB-lite"/>
    </source>
</evidence>
<evidence type="ECO:0000313" key="2">
    <source>
        <dbReference type="EMBL" id="VEL10494.1"/>
    </source>
</evidence>
<organism evidence="2 3">
    <name type="scientific">Protopolystoma xenopodis</name>
    <dbReference type="NCBI Taxonomy" id="117903"/>
    <lineage>
        <taxon>Eukaryota</taxon>
        <taxon>Metazoa</taxon>
        <taxon>Spiralia</taxon>
        <taxon>Lophotrochozoa</taxon>
        <taxon>Platyhelminthes</taxon>
        <taxon>Monogenea</taxon>
        <taxon>Polyopisthocotylea</taxon>
        <taxon>Polystomatidea</taxon>
        <taxon>Polystomatidae</taxon>
        <taxon>Protopolystoma</taxon>
    </lineage>
</organism>
<protein>
    <submittedName>
        <fullName evidence="2">Uncharacterized protein</fullName>
    </submittedName>
</protein>
<proteinExistence type="predicted"/>
<comment type="caution">
    <text evidence="2">The sequence shown here is derived from an EMBL/GenBank/DDBJ whole genome shotgun (WGS) entry which is preliminary data.</text>
</comment>
<dbReference type="EMBL" id="CAAALY010009180">
    <property type="protein sequence ID" value="VEL10494.1"/>
    <property type="molecule type" value="Genomic_DNA"/>
</dbReference>
<evidence type="ECO:0000313" key="3">
    <source>
        <dbReference type="Proteomes" id="UP000784294"/>
    </source>
</evidence>
<sequence>MTKLIDDADYDADETFENVPSPLSDAGNHDNYFSRRLRTRCVLLSRPDNKTKLRRAIQMTNLSSGEALSSADTTRLGQPPISSSIDYQLISLALAGFASSLSASPATHASNLPTQSSSTLSEISPPSTSQVTVGPVSHTSSTLYDLPATGTVMSELCPAANAPGFTSTASSQRAKINTPAPNRSGSPVRHGTDEVWRTTCLDLINSLPDDARHAYIRMMFQFLSCSPLATGPGSAVHAIMYSED</sequence>
<feature type="region of interest" description="Disordered" evidence="1">
    <location>
        <begin position="104"/>
        <end position="136"/>
    </location>
</feature>
<name>A0A3S5BNB9_9PLAT</name>
<feature type="compositionally biased region" description="Low complexity" evidence="1">
    <location>
        <begin position="113"/>
        <end position="129"/>
    </location>
</feature>
<keyword evidence="3" id="KW-1185">Reference proteome</keyword>
<dbReference type="AlphaFoldDB" id="A0A3S5BNB9"/>
<feature type="region of interest" description="Disordered" evidence="1">
    <location>
        <begin position="167"/>
        <end position="191"/>
    </location>
</feature>
<reference evidence="2" key="1">
    <citation type="submission" date="2018-11" db="EMBL/GenBank/DDBJ databases">
        <authorList>
            <consortium name="Pathogen Informatics"/>
        </authorList>
    </citation>
    <scope>NUCLEOTIDE SEQUENCE</scope>
</reference>
<feature type="compositionally biased region" description="Polar residues" evidence="1">
    <location>
        <begin position="167"/>
        <end position="185"/>
    </location>
</feature>
<gene>
    <name evidence="2" type="ORF">PXEA_LOCUS3934</name>
</gene>
<dbReference type="Proteomes" id="UP000784294">
    <property type="component" value="Unassembled WGS sequence"/>
</dbReference>
<accession>A0A3S5BNB9</accession>